<dbReference type="AlphaFoldDB" id="A0AAJ1YY33"/>
<reference evidence="3 4" key="1">
    <citation type="submission" date="2017-09" db="EMBL/GenBank/DDBJ databases">
        <title>Large-scale bioinformatics analysis of Bacillus genomes uncovers conserved roles of natural products in bacterial physiology.</title>
        <authorList>
            <consortium name="Agbiome Team Llc"/>
            <person name="Bleich R.M."/>
            <person name="Grubbs K.J."/>
            <person name="Santa Maria K.C."/>
            <person name="Allen S.E."/>
            <person name="Farag S."/>
            <person name="Shank E.A."/>
            <person name="Bowers A."/>
        </authorList>
    </citation>
    <scope>NUCLEOTIDE SEQUENCE [LARGE SCALE GENOMIC DNA]</scope>
    <source>
        <strain evidence="3 4">AFS037265</strain>
    </source>
</reference>
<keyword evidence="1" id="KW-0812">Transmembrane</keyword>
<comment type="caution">
    <text evidence="2">The sequence shown here is derived from an EMBL/GenBank/DDBJ whole genome shotgun (WGS) entry which is preliminary data.</text>
</comment>
<gene>
    <name evidence="3" type="ORF">COF81_08990</name>
    <name evidence="2" type="ORF">FOS08_12900</name>
</gene>
<reference evidence="2" key="2">
    <citation type="submission" date="2019-07" db="EMBL/GenBank/DDBJ databases">
        <title>Phylogenomic Reclassification of ATCC Bacillus Strains and Various Taxa within the Genus Bacillus.</title>
        <authorList>
            <person name="Riojas M.A."/>
            <person name="Frank A.M."/>
            <person name="Fenn S.L."/>
            <person name="King S.P."/>
            <person name="Brower S.M."/>
            <person name="Hazbon M.H."/>
        </authorList>
    </citation>
    <scope>NUCLEOTIDE SEQUENCE</scope>
    <source>
        <strain evidence="2">NR-12239</strain>
    </source>
</reference>
<accession>A0AAJ1YY33</accession>
<keyword evidence="1" id="KW-0472">Membrane</keyword>
<proteinExistence type="predicted"/>
<dbReference type="EMBL" id="VLYX01000011">
    <property type="protein sequence ID" value="MDR4326804.1"/>
    <property type="molecule type" value="Genomic_DNA"/>
</dbReference>
<feature type="transmembrane region" description="Helical" evidence="1">
    <location>
        <begin position="34"/>
        <end position="59"/>
    </location>
</feature>
<sequence length="63" mass="7250">MDELEKRIVYLEERLKKRNSSERESVLQIFGEGIMSLLFGVCIVGPVIAIVWGIIILLLKWFG</sequence>
<protein>
    <recommendedName>
        <fullName evidence="6">Group-specific protein</fullName>
    </recommendedName>
</protein>
<evidence type="ECO:0000313" key="3">
    <source>
        <dbReference type="EMBL" id="PHF01053.1"/>
    </source>
</evidence>
<evidence type="ECO:0000313" key="4">
    <source>
        <dbReference type="Proteomes" id="UP000221918"/>
    </source>
</evidence>
<organism evidence="2 5">
    <name type="scientific">Bacillus pseudomycoides</name>
    <dbReference type="NCBI Taxonomy" id="64104"/>
    <lineage>
        <taxon>Bacteria</taxon>
        <taxon>Bacillati</taxon>
        <taxon>Bacillota</taxon>
        <taxon>Bacilli</taxon>
        <taxon>Bacillales</taxon>
        <taxon>Bacillaceae</taxon>
        <taxon>Bacillus</taxon>
        <taxon>Bacillus cereus group</taxon>
    </lineage>
</organism>
<evidence type="ECO:0000256" key="1">
    <source>
        <dbReference type="SAM" id="Phobius"/>
    </source>
</evidence>
<keyword evidence="1" id="KW-1133">Transmembrane helix</keyword>
<dbReference type="EMBL" id="NUTL01000035">
    <property type="protein sequence ID" value="PHF01053.1"/>
    <property type="molecule type" value="Genomic_DNA"/>
</dbReference>
<evidence type="ECO:0000313" key="5">
    <source>
        <dbReference type="Proteomes" id="UP001248134"/>
    </source>
</evidence>
<dbReference type="Proteomes" id="UP001248134">
    <property type="component" value="Unassembled WGS sequence"/>
</dbReference>
<name>A0AAJ1YY33_9BACI</name>
<evidence type="ECO:0008006" key="6">
    <source>
        <dbReference type="Google" id="ProtNLM"/>
    </source>
</evidence>
<dbReference type="Proteomes" id="UP000221918">
    <property type="component" value="Unassembled WGS sequence"/>
</dbReference>
<evidence type="ECO:0000313" key="2">
    <source>
        <dbReference type="EMBL" id="MDR4326804.1"/>
    </source>
</evidence>